<proteinExistence type="predicted"/>
<reference evidence="1 2" key="1">
    <citation type="journal article" date="2019" name="Ecotoxicol. Environ. Saf.">
        <title>Microbial characterization of heavy metal resistant bacterial strains isolated from an electroplating wastewater treatment plant.</title>
        <authorList>
            <person name="Cai X."/>
            <person name="Zheng X."/>
            <person name="Zhang D."/>
            <person name="Iqbal W."/>
            <person name="Liu C."/>
            <person name="Yang B."/>
            <person name="Zhao X."/>
            <person name="Lu X."/>
            <person name="Mao Y."/>
        </authorList>
    </citation>
    <scope>NUCLEOTIDE SEQUENCE [LARGE SCALE GENOMIC DNA]</scope>
    <source>
        <strain evidence="1 2">Co1-1</strain>
    </source>
</reference>
<feature type="non-terminal residue" evidence="1">
    <location>
        <position position="1"/>
    </location>
</feature>
<sequence length="111" mass="11715">LGKDITYPSGIGVQWRAKGGIFTRPTIFGMSNGQLQGAGEAGNEAVLPLNKKTLGAIGEGIVATMSTEPTVVNIYNPSVRDDRDIDRMVGKIDDALAQKGRNSKIGIGRTT</sequence>
<organism evidence="1 2">
    <name type="scientific">Bacillus cereus</name>
    <dbReference type="NCBI Taxonomy" id="1396"/>
    <lineage>
        <taxon>Bacteria</taxon>
        <taxon>Bacillati</taxon>
        <taxon>Bacillota</taxon>
        <taxon>Bacilli</taxon>
        <taxon>Bacillales</taxon>
        <taxon>Bacillaceae</taxon>
        <taxon>Bacillus</taxon>
        <taxon>Bacillus cereus group</taxon>
    </lineage>
</organism>
<evidence type="ECO:0000313" key="2">
    <source>
        <dbReference type="Proteomes" id="UP000321735"/>
    </source>
</evidence>
<gene>
    <name evidence="1" type="ORF">D0437_32620</name>
</gene>
<name>A0A9X7QNB3_BACCE</name>
<dbReference type="AlphaFoldDB" id="A0A9X7QNB3"/>
<dbReference type="EMBL" id="CP031778">
    <property type="protein sequence ID" value="QDZ77410.1"/>
    <property type="molecule type" value="Genomic_DNA"/>
</dbReference>
<evidence type="ECO:0000313" key="1">
    <source>
        <dbReference type="EMBL" id="QDZ77410.1"/>
    </source>
</evidence>
<accession>A0A9X7QNB3</accession>
<dbReference type="Proteomes" id="UP000321735">
    <property type="component" value="Chromosome"/>
</dbReference>
<protein>
    <submittedName>
        <fullName evidence="1">Phage tail tape measure protein</fullName>
    </submittedName>
</protein>